<reference evidence="2 3" key="1">
    <citation type="submission" date="2017-02" db="EMBL/GenBank/DDBJ databases">
        <authorList>
            <person name="Peterson S.W."/>
        </authorList>
    </citation>
    <scope>NUCLEOTIDE SEQUENCE [LARGE SCALE GENOMIC DNA]</scope>
    <source>
        <strain evidence="2 3">ATCC 27749</strain>
    </source>
</reference>
<evidence type="ECO:0000313" key="2">
    <source>
        <dbReference type="EMBL" id="SKA95705.1"/>
    </source>
</evidence>
<accession>A0A1T4Y350</accession>
<dbReference type="GeneID" id="93339407"/>
<dbReference type="EMBL" id="FUYF01000028">
    <property type="protein sequence ID" value="SKA95705.1"/>
    <property type="molecule type" value="Genomic_DNA"/>
</dbReference>
<feature type="domain" description="Antitoxin VbhA" evidence="1">
    <location>
        <begin position="6"/>
        <end position="52"/>
    </location>
</feature>
<dbReference type="OrthoDB" id="9958170at2"/>
<sequence length="58" mass="6516">MAPITREQALENALASSRIEGYEVTEQTRADCRRLMDGKVDARTLAAEILARRRAQRG</sequence>
<evidence type="ECO:0000259" key="1">
    <source>
        <dbReference type="Pfam" id="PF18495"/>
    </source>
</evidence>
<dbReference type="InterPro" id="IPR043038">
    <property type="entry name" value="VbhA_sf"/>
</dbReference>
<dbReference type="InterPro" id="IPR033788">
    <property type="entry name" value="VbhA-like"/>
</dbReference>
<dbReference type="Proteomes" id="UP000190286">
    <property type="component" value="Unassembled WGS sequence"/>
</dbReference>
<evidence type="ECO:0000313" key="3">
    <source>
        <dbReference type="Proteomes" id="UP000190286"/>
    </source>
</evidence>
<dbReference type="RefSeq" id="WP_159447053.1">
    <property type="nucleotide sequence ID" value="NZ_CABIYV010000005.1"/>
</dbReference>
<dbReference type="Pfam" id="PF18495">
    <property type="entry name" value="VbhA"/>
    <property type="match status" value="1"/>
</dbReference>
<dbReference type="Gene3D" id="1.10.8.1050">
    <property type="entry name" value="Antitoxin VbhA-like"/>
    <property type="match status" value="1"/>
</dbReference>
<dbReference type="AlphaFoldDB" id="A0A1T4Y350"/>
<organism evidence="2 3">
    <name type="scientific">Gemmiger formicilis</name>
    <dbReference type="NCBI Taxonomy" id="745368"/>
    <lineage>
        <taxon>Bacteria</taxon>
        <taxon>Bacillati</taxon>
        <taxon>Bacillota</taxon>
        <taxon>Clostridia</taxon>
        <taxon>Eubacteriales</taxon>
        <taxon>Gemmiger</taxon>
    </lineage>
</organism>
<name>A0A1T4Y350_9FIRM</name>
<dbReference type="InterPro" id="IPR041535">
    <property type="entry name" value="VbhA"/>
</dbReference>
<dbReference type="CDD" id="cd11586">
    <property type="entry name" value="VbhA_like"/>
    <property type="match status" value="1"/>
</dbReference>
<protein>
    <recommendedName>
        <fullName evidence="1">Antitoxin VbhA domain-containing protein</fullName>
    </recommendedName>
</protein>
<gene>
    <name evidence="2" type="ORF">SAMN02745178_02650</name>
</gene>
<keyword evidence="3" id="KW-1185">Reference proteome</keyword>
<proteinExistence type="predicted"/>